<dbReference type="GO" id="GO:0047388">
    <property type="term" value="F:[glutamine synthetase]-adenylyl-L-tyrosine phosphorylase activity"/>
    <property type="evidence" value="ECO:0007669"/>
    <property type="project" value="UniProtKB-EC"/>
</dbReference>
<dbReference type="Gene3D" id="1.20.120.330">
    <property type="entry name" value="Nucleotidyltransferases domain 2"/>
    <property type="match status" value="2"/>
</dbReference>
<dbReference type="Proteomes" id="UP001624684">
    <property type="component" value="Unassembled WGS sequence"/>
</dbReference>
<dbReference type="NCBIfam" id="NF008292">
    <property type="entry name" value="PRK11072.1"/>
    <property type="match status" value="1"/>
</dbReference>
<dbReference type="SUPFAM" id="SSF81301">
    <property type="entry name" value="Nucleotidyltransferase"/>
    <property type="match status" value="2"/>
</dbReference>
<dbReference type="InterPro" id="IPR013546">
    <property type="entry name" value="PII_UdlTrfase/GS_AdlTrfase"/>
</dbReference>
<dbReference type="EMBL" id="JBJJXE010000001">
    <property type="protein sequence ID" value="MFL1731608.1"/>
    <property type="molecule type" value="Genomic_DNA"/>
</dbReference>
<evidence type="ECO:0000259" key="8">
    <source>
        <dbReference type="Pfam" id="PF03710"/>
    </source>
</evidence>
<dbReference type="Gene3D" id="1.20.120.1510">
    <property type="match status" value="1"/>
</dbReference>
<evidence type="ECO:0000313" key="10">
    <source>
        <dbReference type="EMBL" id="MFL1731608.1"/>
    </source>
</evidence>
<comment type="catalytic activity">
    <reaction evidence="7">
        <text>[glutamine synthetase]-O(4)-(5'-adenylyl)-L-tyrosine + phosphate = [glutamine synthetase]-L-tyrosine + ADP</text>
        <dbReference type="Rhea" id="RHEA:43716"/>
        <dbReference type="Rhea" id="RHEA-COMP:10660"/>
        <dbReference type="Rhea" id="RHEA-COMP:10661"/>
        <dbReference type="ChEBI" id="CHEBI:43474"/>
        <dbReference type="ChEBI" id="CHEBI:46858"/>
        <dbReference type="ChEBI" id="CHEBI:83624"/>
        <dbReference type="ChEBI" id="CHEBI:456216"/>
        <dbReference type="EC" id="2.7.7.89"/>
    </reaction>
</comment>
<keyword evidence="3 7" id="KW-0547">Nucleotide-binding</keyword>
<evidence type="ECO:0000259" key="9">
    <source>
        <dbReference type="Pfam" id="PF08335"/>
    </source>
</evidence>
<proteinExistence type="inferred from homology"/>
<feature type="region of interest" description="Adenylyl transferase" evidence="7">
    <location>
        <begin position="431"/>
        <end position="926"/>
    </location>
</feature>
<keyword evidence="2 7" id="KW-0548">Nucleotidyltransferase</keyword>
<evidence type="ECO:0000256" key="2">
    <source>
        <dbReference type="ARBA" id="ARBA00022695"/>
    </source>
</evidence>
<evidence type="ECO:0000256" key="4">
    <source>
        <dbReference type="ARBA" id="ARBA00022840"/>
    </source>
</evidence>
<dbReference type="CDD" id="cd05401">
    <property type="entry name" value="NT_GlnE_GlnD_like"/>
    <property type="match status" value="2"/>
</dbReference>
<keyword evidence="5 7" id="KW-0460">Magnesium</keyword>
<comment type="function">
    <text evidence="7">Involved in the regulation of glutamine synthetase GlnA, a key enzyme in the process to assimilate ammonia. When cellular nitrogen levels are high, the C-terminal adenylyl transferase (AT) inactivates GlnA by covalent transfer of an adenylyl group from ATP to specific tyrosine residue of GlnA, thus reducing its activity. Conversely, when nitrogen levels are low, the N-terminal adenylyl removase (AR) activates GlnA by removing the adenylyl group by phosphorolysis, increasing its activity. The regulatory region of GlnE binds the signal transduction protein PII (GlnB) which indicates the nitrogen status of the cell.</text>
</comment>
<feature type="domain" description="Glutamate-ammonia ligase adenylyltransferase repeated" evidence="8">
    <location>
        <begin position="532"/>
        <end position="784"/>
    </location>
</feature>
<dbReference type="EC" id="2.7.7.89" evidence="7"/>
<evidence type="ECO:0000256" key="5">
    <source>
        <dbReference type="ARBA" id="ARBA00022842"/>
    </source>
</evidence>
<keyword evidence="1 7" id="KW-0808">Transferase</keyword>
<feature type="domain" description="Glutamate-ammonia ligase adenylyltransferase repeated" evidence="8">
    <location>
        <begin position="45"/>
        <end position="252"/>
    </location>
</feature>
<evidence type="ECO:0000256" key="3">
    <source>
        <dbReference type="ARBA" id="ARBA00022741"/>
    </source>
</evidence>
<dbReference type="PANTHER" id="PTHR30621:SF0">
    <property type="entry name" value="BIFUNCTIONAL GLUTAMINE SYNTHETASE ADENYLYLTRANSFERASE_ADENYLYL-REMOVING ENZYME"/>
    <property type="match status" value="1"/>
</dbReference>
<dbReference type="EC" id="2.7.7.42" evidence="7"/>
<protein>
    <recommendedName>
        <fullName evidence="7">Bifunctional glutamine synthetase adenylyltransferase/adenylyl-removing enzyme</fullName>
    </recommendedName>
    <alternativeName>
        <fullName evidence="7">ATP:glutamine synthetase adenylyltransferase</fullName>
    </alternativeName>
    <alternativeName>
        <fullName evidence="7">ATase</fullName>
    </alternativeName>
    <domain>
        <recommendedName>
            <fullName evidence="7">Glutamine synthetase adenylyl-L-tyrosine phosphorylase</fullName>
            <ecNumber evidence="7">2.7.7.89</ecNumber>
        </recommendedName>
        <alternativeName>
            <fullName evidence="7">Adenylyl removase</fullName>
            <shortName evidence="7">AR</shortName>
            <shortName evidence="7">AT-N</shortName>
        </alternativeName>
    </domain>
    <domain>
        <recommendedName>
            <fullName evidence="7">Glutamine synthetase adenylyl transferase</fullName>
            <ecNumber evidence="7">2.7.7.42</ecNumber>
        </recommendedName>
        <alternativeName>
            <fullName evidence="7">Adenylyl transferase</fullName>
            <shortName evidence="7">AT</shortName>
            <shortName evidence="7">AT-C</shortName>
        </alternativeName>
    </domain>
</protein>
<evidence type="ECO:0000313" key="11">
    <source>
        <dbReference type="Proteomes" id="UP001624684"/>
    </source>
</evidence>
<dbReference type="SUPFAM" id="SSF81593">
    <property type="entry name" value="Nucleotidyltransferase substrate binding subunit/domain"/>
    <property type="match status" value="2"/>
</dbReference>
<dbReference type="RefSeq" id="WP_407068461.1">
    <property type="nucleotide sequence ID" value="NZ_JBJJXE010000001.1"/>
</dbReference>
<feature type="domain" description="PII-uridylyltransferase/Glutamine-synthetase adenylyltransferase" evidence="9">
    <location>
        <begin position="283"/>
        <end position="421"/>
    </location>
</feature>
<keyword evidence="11" id="KW-1185">Reference proteome</keyword>
<dbReference type="Pfam" id="PF03710">
    <property type="entry name" value="GlnE"/>
    <property type="match status" value="2"/>
</dbReference>
<evidence type="ECO:0000256" key="7">
    <source>
        <dbReference type="HAMAP-Rule" id="MF_00802"/>
    </source>
</evidence>
<dbReference type="PANTHER" id="PTHR30621">
    <property type="entry name" value="GLUTAMINE SYNTHETASE ADENYLYLTRANSFERASE"/>
    <property type="match status" value="1"/>
</dbReference>
<dbReference type="Pfam" id="PF08335">
    <property type="entry name" value="GlnD_UR_UTase"/>
    <property type="match status" value="2"/>
</dbReference>
<name>A0ABW8U376_9GAMM</name>
<sequence length="926" mass="105550">MTMFIPTQIQIDTLKLASPFAHSIYLKKTAEIQAFITNHPLGCGLTTQGFDRLIDDFVDQVNDERIMATLRQLRQRLMVRWIWQDALGMITLETLMQELSDFANACIRFVKNHVYHGLIQRYGVPMTMVNGRKRVDEFAVIAMGKLGAMELNLSSDIDLIFVHKGAGETDVGQFGKKSIENQKFMTHLARGIIRLLDEVLADGFVFRADMRLRPWGDGSPLVMTATALEKYFNQHGRTWERFAWLKARVVNDLSEEFLDTLSDLRKSFVYRYYIDYSAFGALREMKSLIVAQQTQRQDLDNIKLGVGGIRDIEFIVQSFMLIYGGHQAALGENLSCLDGITALMRFGYLDADEAMDLANAYRFLRRLEHAIQARHDEQTQKLPQDEQELLAIASVLNFESLEEFRQVLDGHRQRVSVPFDRMITDRQSPAQNMKEMTSAWQELQECLNDDSVRLLKEFYGSKLVKSLEAEPKSRLDAAYPIIMHALLEHAKQDGVAQADLAVPRLIALLESICRRSIYLVMLAENPNATIALVPMLSASRWIAQELALYPMLLDNFLQKRYLHLPNKDELADILRQSLLRVERFDDEGYLAAIRLFKKTQVLAVASADVLGLRHIMKVSDSLTFIAEMVLESALYRAFDELAAKHGYPLRQNGERASHVHMGFAIIGYGKLGGIEMSYASDLDVVFLHSINEQADTDGAKPVSGMKFASRLVQKILSYLTTQTRDGRVYELDMRLRPSGNAGVMIGSVQAFERYQTQKAWAWEHQALVRARGVAGDASVLSAFDDIRQDVLIKWRDIEQVRTDVQQMRQKMQSHLGTQGDQSHQFHLKQDFGGLVDIEFLAQFLVLAYAHQYPNLAIWSDNVRIFEEVAKTDLLSDVWCEKLTDTYLLLRKATHELALSDKKAIVDDEAWQDSRAFVCQVWQSVFG</sequence>
<feature type="region of interest" description="Adenylyl removase" evidence="7">
    <location>
        <begin position="1"/>
        <end position="427"/>
    </location>
</feature>
<feature type="domain" description="PII-uridylyltransferase/Glutamine-synthetase adenylyltransferase" evidence="9">
    <location>
        <begin position="806"/>
        <end position="902"/>
    </location>
</feature>
<evidence type="ECO:0000256" key="1">
    <source>
        <dbReference type="ARBA" id="ARBA00022679"/>
    </source>
</evidence>
<keyword evidence="4 7" id="KW-0067">ATP-binding</keyword>
<dbReference type="Gene3D" id="3.30.460.10">
    <property type="entry name" value="Beta Polymerase, domain 2"/>
    <property type="match status" value="2"/>
</dbReference>
<evidence type="ECO:0000256" key="6">
    <source>
        <dbReference type="ARBA" id="ARBA00023268"/>
    </source>
</evidence>
<comment type="cofactor">
    <cofactor evidence="7">
        <name>Mg(2+)</name>
        <dbReference type="ChEBI" id="CHEBI:18420"/>
    </cofactor>
</comment>
<dbReference type="InterPro" id="IPR005190">
    <property type="entry name" value="GlnE_rpt_dom"/>
</dbReference>
<keyword evidence="6 7" id="KW-0511">Multifunctional enzyme</keyword>
<reference evidence="10 11" key="1">
    <citation type="submission" date="2024-11" db="EMBL/GenBank/DDBJ databases">
        <title>First Report of Moraxella oculi in Brazil in an Infectious Bovine Keratoconjunctivitis Outbreak.</title>
        <authorList>
            <person name="Carvalho C.V."/>
            <person name="Domingues R."/>
            <person name="Coutinho C."/>
            <person name="Honorio N.T.B.S."/>
            <person name="Faza D.R.L.R."/>
            <person name="Carvalho W.A."/>
            <person name="Machado A.B.F."/>
            <person name="Martins M.F."/>
            <person name="Gaspar E.B."/>
        </authorList>
    </citation>
    <scope>NUCLEOTIDE SEQUENCE [LARGE SCALE GENOMIC DNA]</scope>
    <source>
        <strain evidence="10 11">2117LE</strain>
    </source>
</reference>
<accession>A0ABW8U376</accession>
<dbReference type="HAMAP" id="MF_00802">
    <property type="entry name" value="GlnE"/>
    <property type="match status" value="1"/>
</dbReference>
<comment type="catalytic activity">
    <reaction evidence="7">
        <text>[glutamine synthetase]-L-tyrosine + ATP = [glutamine synthetase]-O(4)-(5'-adenylyl)-L-tyrosine + diphosphate</text>
        <dbReference type="Rhea" id="RHEA:18589"/>
        <dbReference type="Rhea" id="RHEA-COMP:10660"/>
        <dbReference type="Rhea" id="RHEA-COMP:10661"/>
        <dbReference type="ChEBI" id="CHEBI:30616"/>
        <dbReference type="ChEBI" id="CHEBI:33019"/>
        <dbReference type="ChEBI" id="CHEBI:46858"/>
        <dbReference type="ChEBI" id="CHEBI:83624"/>
        <dbReference type="EC" id="2.7.7.42"/>
    </reaction>
</comment>
<keyword evidence="10" id="KW-0436">Ligase</keyword>
<dbReference type="InterPro" id="IPR043519">
    <property type="entry name" value="NT_sf"/>
</dbReference>
<dbReference type="GO" id="GO:0008882">
    <property type="term" value="F:[glutamate-ammonia-ligase] adenylyltransferase activity"/>
    <property type="evidence" value="ECO:0007669"/>
    <property type="project" value="UniProtKB-EC"/>
</dbReference>
<dbReference type="InterPro" id="IPR023057">
    <property type="entry name" value="GlnE"/>
</dbReference>
<organism evidence="10 11">
    <name type="scientific">Moraxella oculi</name>
    <dbReference type="NCBI Taxonomy" id="2940516"/>
    <lineage>
        <taxon>Bacteria</taxon>
        <taxon>Pseudomonadati</taxon>
        <taxon>Pseudomonadota</taxon>
        <taxon>Gammaproteobacteria</taxon>
        <taxon>Moraxellales</taxon>
        <taxon>Moraxellaceae</taxon>
        <taxon>Moraxella</taxon>
    </lineage>
</organism>
<gene>
    <name evidence="7 10" type="primary">glnE</name>
    <name evidence="10" type="ORF">ACJHVH_01135</name>
</gene>
<comment type="similarity">
    <text evidence="7">Belongs to the GlnE family.</text>
</comment>
<dbReference type="GO" id="GO:0016874">
    <property type="term" value="F:ligase activity"/>
    <property type="evidence" value="ECO:0007669"/>
    <property type="project" value="UniProtKB-KW"/>
</dbReference>
<comment type="caution">
    <text evidence="10">The sequence shown here is derived from an EMBL/GenBank/DDBJ whole genome shotgun (WGS) entry which is preliminary data.</text>
</comment>